<accession>A0A5N6E598</accession>
<dbReference type="AlphaFoldDB" id="A0A5N6E598"/>
<proteinExistence type="predicted"/>
<evidence type="ECO:0000313" key="1">
    <source>
        <dbReference type="EMBL" id="KAB8212054.1"/>
    </source>
</evidence>
<organism evidence="1 2">
    <name type="scientific">Aspergillus parasiticus</name>
    <dbReference type="NCBI Taxonomy" id="5067"/>
    <lineage>
        <taxon>Eukaryota</taxon>
        <taxon>Fungi</taxon>
        <taxon>Dikarya</taxon>
        <taxon>Ascomycota</taxon>
        <taxon>Pezizomycotina</taxon>
        <taxon>Eurotiomycetes</taxon>
        <taxon>Eurotiomycetidae</taxon>
        <taxon>Eurotiales</taxon>
        <taxon>Aspergillaceae</taxon>
        <taxon>Aspergillus</taxon>
        <taxon>Aspergillus subgen. Circumdati</taxon>
    </lineage>
</organism>
<protein>
    <submittedName>
        <fullName evidence="1">Uncharacterized protein</fullName>
    </submittedName>
</protein>
<gene>
    <name evidence="1" type="ORF">BDV34DRAFT_219267</name>
</gene>
<dbReference type="Proteomes" id="UP000326532">
    <property type="component" value="Unassembled WGS sequence"/>
</dbReference>
<dbReference type="OMA" id="YPPWQLG"/>
<evidence type="ECO:0000313" key="2">
    <source>
        <dbReference type="Proteomes" id="UP000326532"/>
    </source>
</evidence>
<dbReference type="EMBL" id="ML734937">
    <property type="protein sequence ID" value="KAB8212054.1"/>
    <property type="molecule type" value="Genomic_DNA"/>
</dbReference>
<name>A0A5N6E598_ASPPA</name>
<sequence length="208" mass="22576">MSDAAVPTSSSSFYGVSYHGLGHNPTNPFPMHNDLGFPVRDFNMEPLPPNSAVMQGSPFHYPPWQLGVPLHEGSIVPGLTVDYDLEVGPNLHRPTSFQSDQIATAGYSYGHLPSNTPLTPHTLPVEPQSMEAQQETRASNHQEGYDILSAVSESYDRITNSSVVEGTTDLRRDVDGRAVRPQNVSTARPTFCGMLELSILLLGLTGAM</sequence>
<keyword evidence="2" id="KW-1185">Reference proteome</keyword>
<dbReference type="VEuPathDB" id="FungiDB:BDV34DRAFT_219267"/>
<reference evidence="1 2" key="1">
    <citation type="submission" date="2019-04" db="EMBL/GenBank/DDBJ databases">
        <title>Fungal friends and foes A comparative genomics study of 23 Aspergillus species from section Flavi.</title>
        <authorList>
            <consortium name="DOE Joint Genome Institute"/>
            <person name="Kjaerbolling I."/>
            <person name="Vesth T.C."/>
            <person name="Frisvad J.C."/>
            <person name="Nybo J.L."/>
            <person name="Theobald S."/>
            <person name="Kildgaard S."/>
            <person name="Petersen T.I."/>
            <person name="Kuo A."/>
            <person name="Sato A."/>
            <person name="Lyhne E.K."/>
            <person name="Kogle M.E."/>
            <person name="Wiebenga A."/>
            <person name="Kun R.S."/>
            <person name="Lubbers R.J."/>
            <person name="Makela M.R."/>
            <person name="Barry K."/>
            <person name="Chovatia M."/>
            <person name="Clum A."/>
            <person name="Daum C."/>
            <person name="Haridas S."/>
            <person name="He G."/>
            <person name="LaButti K."/>
            <person name="Lipzen A."/>
            <person name="Mondo S."/>
            <person name="Pangilinan J."/>
            <person name="Riley R."/>
            <person name="Salamov A."/>
            <person name="Simmons B.A."/>
            <person name="Magnuson J.K."/>
            <person name="Henrissat B."/>
            <person name="Mortensen U.H."/>
            <person name="Larsen T.O."/>
            <person name="De vries R.P."/>
            <person name="Grigoriev I.V."/>
            <person name="Machida M."/>
            <person name="Baker S.E."/>
            <person name="Andersen M.R."/>
        </authorList>
    </citation>
    <scope>NUCLEOTIDE SEQUENCE [LARGE SCALE GENOMIC DNA]</scope>
    <source>
        <strain evidence="1 2">CBS 117618</strain>
    </source>
</reference>